<reference evidence="2" key="1">
    <citation type="submission" date="2024-02" db="EMBL/GenBank/DDBJ databases">
        <title>Complete genome sequence of Vreelandella sp. SM1641, a marine exopolysaccharide-producing bacterium isolated from deep-sea hydrothermal sediment of the southwest Indian Ocean.</title>
        <authorList>
            <person name="Zhu H."/>
            <person name="Sun M."/>
        </authorList>
    </citation>
    <scope>NUCLEOTIDE SEQUENCE</scope>
    <source>
        <strain evidence="2">SM1641</strain>
        <plasmid evidence="2">plasA</plasmid>
    </source>
</reference>
<dbReference type="InterPro" id="IPR045748">
    <property type="entry name" value="DcaP"/>
</dbReference>
<protein>
    <submittedName>
        <fullName evidence="2">DcaP family trimeric outer membrane transporter</fullName>
    </submittedName>
</protein>
<keyword evidence="2" id="KW-0614">Plasmid</keyword>
<dbReference type="RefSeq" id="WP_052703841.1">
    <property type="nucleotide sequence ID" value="NZ_CP158485.1"/>
</dbReference>
<sequence length="390" mass="42299">MWNNKKIPLVSMTVMALAIGSTYVSALETEVGETTVGLYGYVRLNMAYNFDRDAGSANEGYFAEAAGSEDERDVGDQFQVTATQSRIGFQTSTPVEGSTLDTVIEGDFWSYNDDNTRFRLRHAYGSWNGILAGQTWSNYNTFVAATPTLDFFGTAGSNGYGTRLAQLRYSMGGFSIAAEDPKAQLAENIDGSVPDEDLLPDNDDAVSSIPALSLRYENSMGEFSYSIAGIARQLKYDTGSEKDTEMGYGAFAAGAYHAGPVTLRAIVNASEGANSYLYLSGDYFNGADAYVDTNGKLQTLSGDGGAVGLSYQISPQYSLNASHGYTDVDLGDTTVGGNAGRKNKNTFLNLMWTPNERLMYGIEYGYFETELTDDREEDASRVMVAAQYSF</sequence>
<feature type="chain" id="PRO_5043930307" evidence="1">
    <location>
        <begin position="27"/>
        <end position="390"/>
    </location>
</feature>
<dbReference type="AlphaFoldDB" id="A0AAU7XTI3"/>
<dbReference type="EMBL" id="CP158485">
    <property type="protein sequence ID" value="XBY61156.1"/>
    <property type="molecule type" value="Genomic_DNA"/>
</dbReference>
<dbReference type="Pfam" id="PF19577">
    <property type="entry name" value="DcaP"/>
    <property type="match status" value="1"/>
</dbReference>
<name>A0AAU7XTI3_9GAMM</name>
<dbReference type="KEGG" id="vrs:V8F66_23085"/>
<proteinExistence type="predicted"/>
<organism evidence="2">
    <name type="scientific">Vreelandella sp. SM1641</name>
    <dbReference type="NCBI Taxonomy" id="3126101"/>
    <lineage>
        <taxon>Bacteria</taxon>
        <taxon>Pseudomonadati</taxon>
        <taxon>Pseudomonadota</taxon>
        <taxon>Gammaproteobacteria</taxon>
        <taxon>Oceanospirillales</taxon>
        <taxon>Halomonadaceae</taxon>
        <taxon>Vreelandella</taxon>
    </lineage>
</organism>
<evidence type="ECO:0000256" key="1">
    <source>
        <dbReference type="SAM" id="SignalP"/>
    </source>
</evidence>
<keyword evidence="1" id="KW-0732">Signal</keyword>
<gene>
    <name evidence="2" type="ORF">V8F66_23085</name>
</gene>
<accession>A0AAU7XTI3</accession>
<feature type="signal peptide" evidence="1">
    <location>
        <begin position="1"/>
        <end position="26"/>
    </location>
</feature>
<geneLocation type="plasmid" evidence="2">
    <name>plasA</name>
</geneLocation>
<dbReference type="SUPFAM" id="SSF56935">
    <property type="entry name" value="Porins"/>
    <property type="match status" value="1"/>
</dbReference>
<evidence type="ECO:0000313" key="2">
    <source>
        <dbReference type="EMBL" id="XBY61156.1"/>
    </source>
</evidence>